<reference evidence="1" key="2">
    <citation type="journal article" date="2015" name="Fish Shellfish Immunol.">
        <title>Early steps in the European eel (Anguilla anguilla)-Vibrio vulnificus interaction in the gills: Role of the RtxA13 toxin.</title>
        <authorList>
            <person name="Callol A."/>
            <person name="Pajuelo D."/>
            <person name="Ebbesson L."/>
            <person name="Teles M."/>
            <person name="MacKenzie S."/>
            <person name="Amaro C."/>
        </authorList>
    </citation>
    <scope>NUCLEOTIDE SEQUENCE</scope>
</reference>
<dbReference type="AlphaFoldDB" id="A0A0E9R8J5"/>
<proteinExistence type="predicted"/>
<sequence length="45" mass="5348">MFTCCKLTNICLAVWQNSLSMHLYTVPRLNTFMVFFFCDVYFISV</sequence>
<protein>
    <submittedName>
        <fullName evidence="1">Uncharacterized protein</fullName>
    </submittedName>
</protein>
<accession>A0A0E9R8J5</accession>
<dbReference type="EMBL" id="GBXM01083465">
    <property type="protein sequence ID" value="JAH25112.1"/>
    <property type="molecule type" value="Transcribed_RNA"/>
</dbReference>
<evidence type="ECO:0000313" key="1">
    <source>
        <dbReference type="EMBL" id="JAH25112.1"/>
    </source>
</evidence>
<reference evidence="1" key="1">
    <citation type="submission" date="2014-11" db="EMBL/GenBank/DDBJ databases">
        <authorList>
            <person name="Amaro Gonzalez C."/>
        </authorList>
    </citation>
    <scope>NUCLEOTIDE SEQUENCE</scope>
</reference>
<organism evidence="1">
    <name type="scientific">Anguilla anguilla</name>
    <name type="common">European freshwater eel</name>
    <name type="synonym">Muraena anguilla</name>
    <dbReference type="NCBI Taxonomy" id="7936"/>
    <lineage>
        <taxon>Eukaryota</taxon>
        <taxon>Metazoa</taxon>
        <taxon>Chordata</taxon>
        <taxon>Craniata</taxon>
        <taxon>Vertebrata</taxon>
        <taxon>Euteleostomi</taxon>
        <taxon>Actinopterygii</taxon>
        <taxon>Neopterygii</taxon>
        <taxon>Teleostei</taxon>
        <taxon>Anguilliformes</taxon>
        <taxon>Anguillidae</taxon>
        <taxon>Anguilla</taxon>
    </lineage>
</organism>
<name>A0A0E9R8J5_ANGAN</name>